<evidence type="ECO:0000259" key="1">
    <source>
        <dbReference type="Pfam" id="PF02627"/>
    </source>
</evidence>
<dbReference type="Gene3D" id="1.20.1290.10">
    <property type="entry name" value="AhpD-like"/>
    <property type="match status" value="1"/>
</dbReference>
<dbReference type="GO" id="GO:0051920">
    <property type="term" value="F:peroxiredoxin activity"/>
    <property type="evidence" value="ECO:0007669"/>
    <property type="project" value="InterPro"/>
</dbReference>
<dbReference type="SUPFAM" id="SSF69118">
    <property type="entry name" value="AhpD-like"/>
    <property type="match status" value="1"/>
</dbReference>
<dbReference type="PANTHER" id="PTHR34846:SF11">
    <property type="entry name" value="4-CARBOXYMUCONOLACTONE DECARBOXYLASE FAMILY PROTEIN (AFU_ORTHOLOGUE AFUA_6G11590)"/>
    <property type="match status" value="1"/>
</dbReference>
<organism evidence="2 3">
    <name type="scientific">Spongiactinospora gelatinilytica</name>
    <dbReference type="NCBI Taxonomy" id="2666298"/>
    <lineage>
        <taxon>Bacteria</taxon>
        <taxon>Bacillati</taxon>
        <taxon>Actinomycetota</taxon>
        <taxon>Actinomycetes</taxon>
        <taxon>Streptosporangiales</taxon>
        <taxon>Streptosporangiaceae</taxon>
        <taxon>Spongiactinospora</taxon>
    </lineage>
</organism>
<dbReference type="InterPro" id="IPR003779">
    <property type="entry name" value="CMD-like"/>
</dbReference>
<evidence type="ECO:0000313" key="2">
    <source>
        <dbReference type="EMBL" id="PZG30131.1"/>
    </source>
</evidence>
<dbReference type="InterPro" id="IPR029032">
    <property type="entry name" value="AhpD-like"/>
</dbReference>
<protein>
    <submittedName>
        <fullName evidence="2">Carboxymuconolactone decarboxylase</fullName>
    </submittedName>
</protein>
<dbReference type="AlphaFoldDB" id="A0A2W2F3V1"/>
<dbReference type="PANTHER" id="PTHR34846">
    <property type="entry name" value="4-CARBOXYMUCONOLACTONE DECARBOXYLASE FAMILY PROTEIN (AFU_ORTHOLOGUE AFUA_6G11590)"/>
    <property type="match status" value="1"/>
</dbReference>
<sequence length="187" mass="19981">MPARVEALRPGELTAEQRVLYDRLLASPRASAPRPFPLADEEGRLRGPFNAMLLNPGLGHALQELGGAVRYGTGLTARQRETAILAVAAHERSAYEWEVHSHTARLEGLTDAELAALRDGSAPPFADPAENAVLLAARELLTTGDLDDETFATAVESLGEAGVFGLITLVGYYGLLAAQLRVLRAEV</sequence>
<evidence type="ECO:0000313" key="3">
    <source>
        <dbReference type="Proteomes" id="UP000248544"/>
    </source>
</evidence>
<feature type="domain" description="Carboxymuconolactone decarboxylase-like" evidence="1">
    <location>
        <begin position="56"/>
        <end position="139"/>
    </location>
</feature>
<dbReference type="Pfam" id="PF02627">
    <property type="entry name" value="CMD"/>
    <property type="match status" value="1"/>
</dbReference>
<reference evidence="2 3" key="1">
    <citation type="submission" date="2018-01" db="EMBL/GenBank/DDBJ databases">
        <title>Draft genome sequence of Sphaerisporangium sp. 7K107.</title>
        <authorList>
            <person name="Sahin N."/>
            <person name="Saygin H."/>
            <person name="Ay H."/>
        </authorList>
    </citation>
    <scope>NUCLEOTIDE SEQUENCE [LARGE SCALE GENOMIC DNA]</scope>
    <source>
        <strain evidence="2 3">7K107</strain>
    </source>
</reference>
<keyword evidence="3" id="KW-1185">Reference proteome</keyword>
<comment type="caution">
    <text evidence="2">The sequence shown here is derived from an EMBL/GenBank/DDBJ whole genome shotgun (WGS) entry which is preliminary data.</text>
</comment>
<accession>A0A2W2F3V1</accession>
<name>A0A2W2F3V1_9ACTN</name>
<dbReference type="EMBL" id="POUA01000357">
    <property type="protein sequence ID" value="PZG30131.1"/>
    <property type="molecule type" value="Genomic_DNA"/>
</dbReference>
<dbReference type="RefSeq" id="WP_111170996.1">
    <property type="nucleotide sequence ID" value="NZ_POUA01000357.1"/>
</dbReference>
<gene>
    <name evidence="2" type="ORF">C1I98_31375</name>
</gene>
<proteinExistence type="predicted"/>
<dbReference type="Proteomes" id="UP000248544">
    <property type="component" value="Unassembled WGS sequence"/>
</dbReference>